<gene>
    <name evidence="1" type="ORF">L1987_63917</name>
</gene>
<accession>A0ACB9CEW4</accession>
<proteinExistence type="predicted"/>
<reference evidence="1 2" key="2">
    <citation type="journal article" date="2022" name="Mol. Ecol. Resour.">
        <title>The genomes of chicory, endive, great burdock and yacon provide insights into Asteraceae paleo-polyploidization history and plant inulin production.</title>
        <authorList>
            <person name="Fan W."/>
            <person name="Wang S."/>
            <person name="Wang H."/>
            <person name="Wang A."/>
            <person name="Jiang F."/>
            <person name="Liu H."/>
            <person name="Zhao H."/>
            <person name="Xu D."/>
            <person name="Zhang Y."/>
        </authorList>
    </citation>
    <scope>NUCLEOTIDE SEQUENCE [LARGE SCALE GENOMIC DNA]</scope>
    <source>
        <strain evidence="2">cv. Yunnan</strain>
        <tissue evidence="1">Leaves</tissue>
    </source>
</reference>
<evidence type="ECO:0000313" key="2">
    <source>
        <dbReference type="Proteomes" id="UP001056120"/>
    </source>
</evidence>
<comment type="caution">
    <text evidence="1">The sequence shown here is derived from an EMBL/GenBank/DDBJ whole genome shotgun (WGS) entry which is preliminary data.</text>
</comment>
<protein>
    <submittedName>
        <fullName evidence="1">Uncharacterized protein</fullName>
    </submittedName>
</protein>
<name>A0ACB9CEW4_9ASTR</name>
<reference evidence="2" key="1">
    <citation type="journal article" date="2022" name="Mol. Ecol. Resour.">
        <title>The genomes of chicory, endive, great burdock and yacon provide insights into Asteraceae palaeo-polyploidization history and plant inulin production.</title>
        <authorList>
            <person name="Fan W."/>
            <person name="Wang S."/>
            <person name="Wang H."/>
            <person name="Wang A."/>
            <person name="Jiang F."/>
            <person name="Liu H."/>
            <person name="Zhao H."/>
            <person name="Xu D."/>
            <person name="Zhang Y."/>
        </authorList>
    </citation>
    <scope>NUCLEOTIDE SEQUENCE [LARGE SCALE GENOMIC DNA]</scope>
    <source>
        <strain evidence="2">cv. Yunnan</strain>
    </source>
</reference>
<dbReference type="Proteomes" id="UP001056120">
    <property type="component" value="Linkage Group LG21"/>
</dbReference>
<dbReference type="EMBL" id="CM042038">
    <property type="protein sequence ID" value="KAI3732710.1"/>
    <property type="molecule type" value="Genomic_DNA"/>
</dbReference>
<evidence type="ECO:0000313" key="1">
    <source>
        <dbReference type="EMBL" id="KAI3732710.1"/>
    </source>
</evidence>
<sequence>MSSKEEEMEIEQDEGNQQEAEAEAEVDVEIEIPHVQEEEQLIDEPVQEAAFVEEVQIHVEPVVNVDVDVHEDYYKSDSDIQTEPPASSSNRPADTDSDYEHEEPKAKKIKTGFEDVSSSSDLSADTPQPTPQPTPPPSPQQVHIPTPPPSPQQVHIPTPPPSPQHENIPTPPTSPSHEPTTFVPRVKTLSLEVKKLQDHVQKKDELEVQQTQLETQQRLISKQHEEYKALAEIVEQLKASLIKHVQQQTTTSTAKGETTSSVEPSSPAFVTDPESAMTTYTGHAAKTKEVVEVKGTETEIETVILNEEDIPSDDELNALLDEIDNFGYNELYPEILPTEEQETEKMRYFTDEGDEIQALSDEEKTEEEVQVNIVKPTVPDTPTPPTSEANSTFH</sequence>
<organism evidence="1 2">
    <name type="scientific">Smallanthus sonchifolius</name>
    <dbReference type="NCBI Taxonomy" id="185202"/>
    <lineage>
        <taxon>Eukaryota</taxon>
        <taxon>Viridiplantae</taxon>
        <taxon>Streptophyta</taxon>
        <taxon>Embryophyta</taxon>
        <taxon>Tracheophyta</taxon>
        <taxon>Spermatophyta</taxon>
        <taxon>Magnoliopsida</taxon>
        <taxon>eudicotyledons</taxon>
        <taxon>Gunneridae</taxon>
        <taxon>Pentapetalae</taxon>
        <taxon>asterids</taxon>
        <taxon>campanulids</taxon>
        <taxon>Asterales</taxon>
        <taxon>Asteraceae</taxon>
        <taxon>Asteroideae</taxon>
        <taxon>Heliantheae alliance</taxon>
        <taxon>Millerieae</taxon>
        <taxon>Smallanthus</taxon>
    </lineage>
</organism>
<keyword evidence="2" id="KW-1185">Reference proteome</keyword>